<dbReference type="Proteomes" id="UP000679284">
    <property type="component" value="Chromosome"/>
</dbReference>
<keyword evidence="8" id="KW-1185">Reference proteome</keyword>
<evidence type="ECO:0000313" key="7">
    <source>
        <dbReference type="EMBL" id="QUS35264.1"/>
    </source>
</evidence>
<dbReference type="GO" id="GO:0005886">
    <property type="term" value="C:plasma membrane"/>
    <property type="evidence" value="ECO:0007669"/>
    <property type="project" value="UniProtKB-SubCell"/>
</dbReference>
<accession>A0A8J8SKC4</accession>
<keyword evidence="5 6" id="KW-0472">Membrane</keyword>
<gene>
    <name evidence="7" type="ORF">GR316_02620</name>
</gene>
<keyword evidence="2" id="KW-1003">Cell membrane</keyword>
<evidence type="ECO:0000256" key="5">
    <source>
        <dbReference type="ARBA" id="ARBA00023136"/>
    </source>
</evidence>
<feature type="transmembrane region" description="Helical" evidence="6">
    <location>
        <begin position="58"/>
        <end position="78"/>
    </location>
</feature>
<evidence type="ECO:0000256" key="6">
    <source>
        <dbReference type="SAM" id="Phobius"/>
    </source>
</evidence>
<organism evidence="7 8">
    <name type="scientific">Falsirhodobacter algicola</name>
    <dbReference type="NCBI Taxonomy" id="2692330"/>
    <lineage>
        <taxon>Bacteria</taxon>
        <taxon>Pseudomonadati</taxon>
        <taxon>Pseudomonadota</taxon>
        <taxon>Alphaproteobacteria</taxon>
        <taxon>Rhodobacterales</taxon>
        <taxon>Paracoccaceae</taxon>
        <taxon>Falsirhodobacter</taxon>
    </lineage>
</organism>
<keyword evidence="3 6" id="KW-0812">Transmembrane</keyword>
<dbReference type="InterPro" id="IPR019108">
    <property type="entry name" value="Caa3_assmbl_CtaG-rel"/>
</dbReference>
<keyword evidence="4 6" id="KW-1133">Transmembrane helix</keyword>
<feature type="transmembrane region" description="Helical" evidence="6">
    <location>
        <begin position="90"/>
        <end position="110"/>
    </location>
</feature>
<dbReference type="KEGG" id="fap:GR316_02620"/>
<comment type="subcellular location">
    <subcellularLocation>
        <location evidence="1">Cell membrane</location>
        <topology evidence="1">Multi-pass membrane protein</topology>
    </subcellularLocation>
</comment>
<feature type="transmembrane region" description="Helical" evidence="6">
    <location>
        <begin position="160"/>
        <end position="182"/>
    </location>
</feature>
<evidence type="ECO:0000313" key="8">
    <source>
        <dbReference type="Proteomes" id="UP000679284"/>
    </source>
</evidence>
<feature type="transmembrane region" description="Helical" evidence="6">
    <location>
        <begin position="34"/>
        <end position="51"/>
    </location>
</feature>
<sequence length="192" mass="20003">MPRAMLAMAGCLILAVIWLLPLEAWLGRFPLHMVRHMMLVAVVPPLLILGWPRLGQICAVPVLLAAGAEFLLVWAWHLPSFHGAAATGPAAFAVEQASFLAVGLLAWAGFLGAANPLAGAAGLLLTFMHMTLLGAILVLAPRDVYAAACGTDPDLAAQQIGGMIMLGLGTPIYLVAGLTLVARALNLREAGT</sequence>
<reference evidence="7" key="1">
    <citation type="submission" date="2020-01" db="EMBL/GenBank/DDBJ databases">
        <authorList>
            <person name="Yang Y."/>
            <person name="Kwon Y.M."/>
        </authorList>
    </citation>
    <scope>NUCLEOTIDE SEQUENCE</scope>
    <source>
        <strain evidence="7">PG104</strain>
    </source>
</reference>
<evidence type="ECO:0000256" key="4">
    <source>
        <dbReference type="ARBA" id="ARBA00022989"/>
    </source>
</evidence>
<feature type="transmembrane region" description="Helical" evidence="6">
    <location>
        <begin position="117"/>
        <end position="140"/>
    </location>
</feature>
<evidence type="ECO:0000256" key="2">
    <source>
        <dbReference type="ARBA" id="ARBA00022475"/>
    </source>
</evidence>
<proteinExistence type="predicted"/>
<evidence type="ECO:0000256" key="1">
    <source>
        <dbReference type="ARBA" id="ARBA00004651"/>
    </source>
</evidence>
<dbReference type="RefSeq" id="WP_211784509.1">
    <property type="nucleotide sequence ID" value="NZ_CP047289.1"/>
</dbReference>
<evidence type="ECO:0000256" key="3">
    <source>
        <dbReference type="ARBA" id="ARBA00022692"/>
    </source>
</evidence>
<name>A0A8J8SKC4_9RHOB</name>
<dbReference type="EMBL" id="CP047289">
    <property type="protein sequence ID" value="QUS35264.1"/>
    <property type="molecule type" value="Genomic_DNA"/>
</dbReference>
<dbReference type="Pfam" id="PF09678">
    <property type="entry name" value="Caa3_CtaG"/>
    <property type="match status" value="1"/>
</dbReference>
<protein>
    <submittedName>
        <fullName evidence="7">Cytochrome-c oxidase</fullName>
    </submittedName>
</protein>
<dbReference type="AlphaFoldDB" id="A0A8J8SKC4"/>